<gene>
    <name evidence="2" type="ORF">Pla110_19010</name>
</gene>
<evidence type="ECO:0000313" key="2">
    <source>
        <dbReference type="EMBL" id="QDU80177.1"/>
    </source>
</evidence>
<dbReference type="EMBL" id="CP036281">
    <property type="protein sequence ID" value="QDU80177.1"/>
    <property type="molecule type" value="Genomic_DNA"/>
</dbReference>
<dbReference type="Proteomes" id="UP000317178">
    <property type="component" value="Chromosome"/>
</dbReference>
<dbReference type="InterPro" id="IPR039448">
    <property type="entry name" value="Beta_helix"/>
</dbReference>
<dbReference type="GO" id="GO:0016829">
    <property type="term" value="F:lyase activity"/>
    <property type="evidence" value="ECO:0007669"/>
    <property type="project" value="UniProtKB-KW"/>
</dbReference>
<dbReference type="AlphaFoldDB" id="A0A518CLT5"/>
<dbReference type="SUPFAM" id="SSF51126">
    <property type="entry name" value="Pectin lyase-like"/>
    <property type="match status" value="2"/>
</dbReference>
<protein>
    <submittedName>
        <fullName evidence="2">Pectate lyase superfamily protein</fullName>
    </submittedName>
</protein>
<name>A0A518CLT5_9PLAN</name>
<dbReference type="InterPro" id="IPR006626">
    <property type="entry name" value="PbH1"/>
</dbReference>
<proteinExistence type="predicted"/>
<evidence type="ECO:0000313" key="3">
    <source>
        <dbReference type="Proteomes" id="UP000317178"/>
    </source>
</evidence>
<dbReference type="Pfam" id="PF13229">
    <property type="entry name" value="Beta_helix"/>
    <property type="match status" value="1"/>
</dbReference>
<dbReference type="RefSeq" id="WP_197440620.1">
    <property type="nucleotide sequence ID" value="NZ_CP036281.1"/>
</dbReference>
<organism evidence="2 3">
    <name type="scientific">Polystyrenella longa</name>
    <dbReference type="NCBI Taxonomy" id="2528007"/>
    <lineage>
        <taxon>Bacteria</taxon>
        <taxon>Pseudomonadati</taxon>
        <taxon>Planctomycetota</taxon>
        <taxon>Planctomycetia</taxon>
        <taxon>Planctomycetales</taxon>
        <taxon>Planctomycetaceae</taxon>
        <taxon>Polystyrenella</taxon>
    </lineage>
</organism>
<dbReference type="InterPro" id="IPR011050">
    <property type="entry name" value="Pectin_lyase_fold/virulence"/>
</dbReference>
<dbReference type="SMART" id="SM00710">
    <property type="entry name" value="PbH1"/>
    <property type="match status" value="7"/>
</dbReference>
<feature type="domain" description="Right handed beta helix" evidence="1">
    <location>
        <begin position="102"/>
        <end position="211"/>
    </location>
</feature>
<dbReference type="Gene3D" id="2.160.20.10">
    <property type="entry name" value="Single-stranded right-handed beta-helix, Pectin lyase-like"/>
    <property type="match status" value="2"/>
</dbReference>
<keyword evidence="3" id="KW-1185">Reference proteome</keyword>
<dbReference type="KEGG" id="plon:Pla110_19010"/>
<reference evidence="2 3" key="1">
    <citation type="submission" date="2019-02" db="EMBL/GenBank/DDBJ databases">
        <title>Deep-cultivation of Planctomycetes and their phenomic and genomic characterization uncovers novel biology.</title>
        <authorList>
            <person name="Wiegand S."/>
            <person name="Jogler M."/>
            <person name="Boedeker C."/>
            <person name="Pinto D."/>
            <person name="Vollmers J."/>
            <person name="Rivas-Marin E."/>
            <person name="Kohn T."/>
            <person name="Peeters S.H."/>
            <person name="Heuer A."/>
            <person name="Rast P."/>
            <person name="Oberbeckmann S."/>
            <person name="Bunk B."/>
            <person name="Jeske O."/>
            <person name="Meyerdierks A."/>
            <person name="Storesund J.E."/>
            <person name="Kallscheuer N."/>
            <person name="Luecker S."/>
            <person name="Lage O.M."/>
            <person name="Pohl T."/>
            <person name="Merkel B.J."/>
            <person name="Hornburger P."/>
            <person name="Mueller R.-W."/>
            <person name="Bruemmer F."/>
            <person name="Labrenz M."/>
            <person name="Spormann A.M."/>
            <person name="Op den Camp H."/>
            <person name="Overmann J."/>
            <person name="Amann R."/>
            <person name="Jetten M.S.M."/>
            <person name="Mascher T."/>
            <person name="Medema M.H."/>
            <person name="Devos D.P."/>
            <person name="Kaster A.-K."/>
            <person name="Ovreas L."/>
            <person name="Rohde M."/>
            <person name="Galperin M.Y."/>
            <person name="Jogler C."/>
        </authorList>
    </citation>
    <scope>NUCLEOTIDE SEQUENCE [LARGE SCALE GENOMIC DNA]</scope>
    <source>
        <strain evidence="2 3">Pla110</strain>
    </source>
</reference>
<accession>A0A518CLT5</accession>
<sequence>MSDVRNFGAMGDGKMDDTAAIQHAVDTGDGPVEIPAGNYLITKPIVVDLARVGRRSIHGHGGVAKIIMAGAGPAFFLKASHGKTADPKTFRPEEWQNERMPQIANLEIEGTHPEAEGIRIEEVMQPTLTGVLIRNVHHGVHVTSRARNVLIDGCHIYHNTGVGVFFDHCNLHQAIVSDSHISYNRLGGIRLEGGEIRNFHVTGNDIEYNNNKVFGLEDLPSAEIYIDIQDGSVREGTITSNTIQATPSPDGANIRIIGSKDQGNLKFGLWTISSNLITSQTTNIHISSSMGVTLSGNHLGNADVRSLLVEDSTQIVVGSNCFGYNEEYRNTQDSTGMKFVNCDNCNISGSIIHGKTESFPNVAERRGLVELVNCQRMSITGLQVFNGLPAGMYLEGCTDTLLTGCTVLDTRDGVKTPSIEWPDANNSNMLTSCRLDAATNLSPELNQQANVIL</sequence>
<evidence type="ECO:0000259" key="1">
    <source>
        <dbReference type="Pfam" id="PF13229"/>
    </source>
</evidence>
<keyword evidence="2" id="KW-0456">Lyase</keyword>
<dbReference type="InterPro" id="IPR012334">
    <property type="entry name" value="Pectin_lyas_fold"/>
</dbReference>